<organism evidence="2 3">
    <name type="scientific">Hibiscus sabdariffa</name>
    <name type="common">roselle</name>
    <dbReference type="NCBI Taxonomy" id="183260"/>
    <lineage>
        <taxon>Eukaryota</taxon>
        <taxon>Viridiplantae</taxon>
        <taxon>Streptophyta</taxon>
        <taxon>Embryophyta</taxon>
        <taxon>Tracheophyta</taxon>
        <taxon>Spermatophyta</taxon>
        <taxon>Magnoliopsida</taxon>
        <taxon>eudicotyledons</taxon>
        <taxon>Gunneridae</taxon>
        <taxon>Pentapetalae</taxon>
        <taxon>rosids</taxon>
        <taxon>malvids</taxon>
        <taxon>Malvales</taxon>
        <taxon>Malvaceae</taxon>
        <taxon>Malvoideae</taxon>
        <taxon>Hibiscus</taxon>
    </lineage>
</organism>
<proteinExistence type="predicted"/>
<protein>
    <recommendedName>
        <fullName evidence="1">DUF4283 domain-containing protein</fullName>
    </recommendedName>
</protein>
<evidence type="ECO:0000313" key="2">
    <source>
        <dbReference type="EMBL" id="KAK8572572.1"/>
    </source>
</evidence>
<accession>A0ABR2F6B4</accession>
<evidence type="ECO:0000259" key="1">
    <source>
        <dbReference type="Pfam" id="PF14111"/>
    </source>
</evidence>
<feature type="domain" description="DUF4283" evidence="1">
    <location>
        <begin position="33"/>
        <end position="92"/>
    </location>
</feature>
<gene>
    <name evidence="2" type="ORF">V6N12_028625</name>
</gene>
<keyword evidence="3" id="KW-1185">Reference proteome</keyword>
<evidence type="ECO:0000313" key="3">
    <source>
        <dbReference type="Proteomes" id="UP001472677"/>
    </source>
</evidence>
<dbReference type="InterPro" id="IPR025558">
    <property type="entry name" value="DUF4283"/>
</dbReference>
<name>A0ABR2F6B4_9ROSI</name>
<dbReference type="Pfam" id="PF14111">
    <property type="entry name" value="DUF4283"/>
    <property type="match status" value="1"/>
</dbReference>
<dbReference type="EMBL" id="JBBPBM010000008">
    <property type="protein sequence ID" value="KAK8572572.1"/>
    <property type="molecule type" value="Genomic_DNA"/>
</dbReference>
<reference evidence="2 3" key="1">
    <citation type="journal article" date="2024" name="G3 (Bethesda)">
        <title>Genome assembly of Hibiscus sabdariffa L. provides insights into metabolisms of medicinal natural products.</title>
        <authorList>
            <person name="Kim T."/>
        </authorList>
    </citation>
    <scope>NUCLEOTIDE SEQUENCE [LARGE SCALE GENOMIC DNA]</scope>
    <source>
        <strain evidence="2">TK-2024</strain>
        <tissue evidence="2">Old leaves</tissue>
    </source>
</reference>
<comment type="caution">
    <text evidence="2">The sequence shown here is derived from an EMBL/GenBank/DDBJ whole genome shotgun (WGS) entry which is preliminary data.</text>
</comment>
<sequence length="112" mass="13009">MKNRVWFLHHLSNGNLQLKIISSKLIDDLAVVRASQGIWKKEMVVSISILKPNYLHIKFPDEDTMNDILSRGPWTFKDEWLALTPFVPNFSIDVYTFNFMMHGFASIAFHPS</sequence>
<dbReference type="Proteomes" id="UP001472677">
    <property type="component" value="Unassembled WGS sequence"/>
</dbReference>